<evidence type="ECO:0000256" key="1">
    <source>
        <dbReference type="ARBA" id="ARBA00009670"/>
    </source>
</evidence>
<dbReference type="RefSeq" id="XP_025346826.1">
    <property type="nucleotide sequence ID" value="XM_025492816.1"/>
</dbReference>
<dbReference type="InterPro" id="IPR004147">
    <property type="entry name" value="ABC1_dom"/>
</dbReference>
<dbReference type="InterPro" id="IPR045307">
    <property type="entry name" value="ADCK1_dom"/>
</dbReference>
<dbReference type="InterPro" id="IPR051130">
    <property type="entry name" value="Mito_struct-func_regulator"/>
</dbReference>
<dbReference type="OrthoDB" id="427480at2759"/>
<feature type="region of interest" description="Disordered" evidence="2">
    <location>
        <begin position="111"/>
        <end position="140"/>
    </location>
</feature>
<dbReference type="EMBL" id="KZ819330">
    <property type="protein sequence ID" value="PWN19666.1"/>
    <property type="molecule type" value="Genomic_DNA"/>
</dbReference>
<feature type="region of interest" description="Disordered" evidence="2">
    <location>
        <begin position="526"/>
        <end position="552"/>
    </location>
</feature>
<evidence type="ECO:0000256" key="2">
    <source>
        <dbReference type="SAM" id="MobiDB-lite"/>
    </source>
</evidence>
<feature type="compositionally biased region" description="Low complexity" evidence="2">
    <location>
        <begin position="25"/>
        <end position="49"/>
    </location>
</feature>
<reference evidence="4 5" key="1">
    <citation type="journal article" date="2018" name="Mol. Biol. Evol.">
        <title>Broad Genomic Sampling Reveals a Smut Pathogenic Ancestry of the Fungal Clade Ustilaginomycotina.</title>
        <authorList>
            <person name="Kijpornyongpan T."/>
            <person name="Mondo S.J."/>
            <person name="Barry K."/>
            <person name="Sandor L."/>
            <person name="Lee J."/>
            <person name="Lipzen A."/>
            <person name="Pangilinan J."/>
            <person name="LaButti K."/>
            <person name="Hainaut M."/>
            <person name="Henrissat B."/>
            <person name="Grigoriev I.V."/>
            <person name="Spatafora J.W."/>
            <person name="Aime M.C."/>
        </authorList>
    </citation>
    <scope>NUCLEOTIDE SEQUENCE [LARGE SCALE GENOMIC DNA]</scope>
    <source>
        <strain evidence="4 5">MCA 4718</strain>
    </source>
</reference>
<name>A0A316U2W6_9BASI</name>
<evidence type="ECO:0000313" key="5">
    <source>
        <dbReference type="Proteomes" id="UP000245942"/>
    </source>
</evidence>
<sequence>MQSTSIAETIMGLRQGLRRSDCTPSSAARTWSSSRSSSSASAANGSSSSSIYTQSARKWQVSRSRAPCNPLAASYTTTAARRIFSSSTCVPQGFARRTSIKDLSTAIRSYSTHPTTTIPPSSSPSPPQAPPPSPYPGKLKKRPRPLVLISSLLIGSLTLYLWDEYGQAQVLQRNLRTAYTGLAIAVDYKLHFDPDDPDAVGGLHQRCADRLFRTCEANAGLFIKLGQAVAANSIVLPPAYAQFTKLFDDVERLPWSVAKTVIDAELASKGTTLDEAFSEFSEIPIAAASVAQVHKARLRSTGQEVAVKVQRPSIRVQTYWDLLSFRILLKFYERIFQLPLSYFGGYISSQIERETHFELELQNAQRIQKHINEDSSINQTVTVPKYLPEFTSDRLLVMEWIEGAVKMTDKAKIEAMGLSVKKVATDVCNAFAAMIFQYGFVQADGHAGNVLIRKHPDGTKGKAQVVLIDHGLYVELSDKFRKEYAQLWNAIFQVDTGTLEQITKDWGMGEGSSDMFASATLMKPWTSRKHKKAEGEEEDQSPAARKERHKARMTKQKEVLQNFLSRVELVPKELIFVGRSMRIVQANNQTLGSPANRINILARHAADALITTTSTPSLLSVFFPRHMRKSPEGDSRGSQGISSSSTVGKRFHLWFSSRFAFLKFRTTLFLLDTAFHTSRLAHWLGLFFREPFYALGLTAVHKEGRGQGFEDDLEASMQQLARDELGVELRSEAFEG</sequence>
<comment type="similarity">
    <text evidence="1">Belongs to the protein kinase superfamily. ADCK protein kinase family.</text>
</comment>
<gene>
    <name evidence="4" type="ORF">BCV69DRAFT_283775</name>
</gene>
<dbReference type="GeneID" id="37014550"/>
<feature type="region of interest" description="Disordered" evidence="2">
    <location>
        <begin position="17"/>
        <end position="49"/>
    </location>
</feature>
<feature type="domain" description="ABC1 atypical kinase-like" evidence="3">
    <location>
        <begin position="245"/>
        <end position="500"/>
    </location>
</feature>
<evidence type="ECO:0000259" key="3">
    <source>
        <dbReference type="Pfam" id="PF03109"/>
    </source>
</evidence>
<dbReference type="STRING" id="1684307.A0A316U2W6"/>
<dbReference type="PANTHER" id="PTHR43173">
    <property type="entry name" value="ABC1 FAMILY PROTEIN"/>
    <property type="match status" value="1"/>
</dbReference>
<dbReference type="CDD" id="cd13969">
    <property type="entry name" value="ADCK1-like"/>
    <property type="match status" value="1"/>
</dbReference>
<feature type="compositionally biased region" description="Low complexity" evidence="2">
    <location>
        <begin position="111"/>
        <end position="120"/>
    </location>
</feature>
<feature type="compositionally biased region" description="Pro residues" evidence="2">
    <location>
        <begin position="121"/>
        <end position="135"/>
    </location>
</feature>
<keyword evidence="5" id="KW-1185">Reference proteome</keyword>
<dbReference type="Pfam" id="PF03109">
    <property type="entry name" value="ABC1"/>
    <property type="match status" value="1"/>
</dbReference>
<organism evidence="4 5">
    <name type="scientific">Pseudomicrostroma glucosiphilum</name>
    <dbReference type="NCBI Taxonomy" id="1684307"/>
    <lineage>
        <taxon>Eukaryota</taxon>
        <taxon>Fungi</taxon>
        <taxon>Dikarya</taxon>
        <taxon>Basidiomycota</taxon>
        <taxon>Ustilaginomycotina</taxon>
        <taxon>Exobasidiomycetes</taxon>
        <taxon>Microstromatales</taxon>
        <taxon>Microstromatales incertae sedis</taxon>
        <taxon>Pseudomicrostroma</taxon>
    </lineage>
</organism>
<dbReference type="InterPro" id="IPR011009">
    <property type="entry name" value="Kinase-like_dom_sf"/>
</dbReference>
<dbReference type="PANTHER" id="PTHR43173:SF37">
    <property type="entry name" value="ABC1 FAMILY PROTEIN C10F6.14C"/>
    <property type="match status" value="1"/>
</dbReference>
<accession>A0A316U2W6</accession>
<protein>
    <submittedName>
        <fullName evidence="4">ABC1-domain-containing protein</fullName>
    </submittedName>
</protein>
<proteinExistence type="inferred from homology"/>
<evidence type="ECO:0000313" key="4">
    <source>
        <dbReference type="EMBL" id="PWN19666.1"/>
    </source>
</evidence>
<dbReference type="AlphaFoldDB" id="A0A316U2W6"/>
<dbReference type="SUPFAM" id="SSF56112">
    <property type="entry name" value="Protein kinase-like (PK-like)"/>
    <property type="match status" value="1"/>
</dbReference>
<dbReference type="Proteomes" id="UP000245942">
    <property type="component" value="Unassembled WGS sequence"/>
</dbReference>